<accession>A0A834RMK8</accession>
<evidence type="ECO:0000313" key="4">
    <source>
        <dbReference type="Proteomes" id="UP000245464"/>
    </source>
</evidence>
<reference evidence="3" key="3">
    <citation type="journal article" date="2022" name="bioRxiv">
        <title>A global pangenome for the wheat fungal pathogen Pyrenophora tritici-repentis and prediction of effector protein structural homology.</title>
        <authorList>
            <person name="Moolhuijzen P."/>
            <person name="See P.T."/>
            <person name="Shi G."/>
            <person name="Powell H.R."/>
            <person name="Cockram J."/>
            <person name="Jorgensen L.N."/>
            <person name="Benslimane H."/>
            <person name="Strelkov S.E."/>
            <person name="Turner J."/>
            <person name="Liu Z."/>
            <person name="Moffat C.S."/>
        </authorList>
    </citation>
    <scope>NUCLEOTIDE SEQUENCE</scope>
    <source>
        <strain evidence="3">86-124</strain>
    </source>
</reference>
<reference evidence="3" key="2">
    <citation type="submission" date="2021-05" db="EMBL/GenBank/DDBJ databases">
        <authorList>
            <person name="Moolhuijzen P.M."/>
            <person name="Moffat C.S."/>
        </authorList>
    </citation>
    <scope>NUCLEOTIDE SEQUENCE</scope>
    <source>
        <strain evidence="3">86-124</strain>
    </source>
</reference>
<dbReference type="EMBL" id="NRDI02000006">
    <property type="protein sequence ID" value="KAI1515847.1"/>
    <property type="molecule type" value="Genomic_DNA"/>
</dbReference>
<dbReference type="OrthoDB" id="4156902at2759"/>
<evidence type="ECO:0000313" key="5">
    <source>
        <dbReference type="Proteomes" id="UP000249757"/>
    </source>
</evidence>
<evidence type="ECO:0000313" key="2">
    <source>
        <dbReference type="EMBL" id="KAF7566906.1"/>
    </source>
</evidence>
<dbReference type="EMBL" id="NQIK02000008">
    <property type="protein sequence ID" value="KAF7566906.1"/>
    <property type="molecule type" value="Genomic_DNA"/>
</dbReference>
<reference evidence="5" key="4">
    <citation type="journal article" date="2022" name="Microb. Genom.">
        <title>A global pangenome for the wheat fungal pathogen Pyrenophora tritici-repentis and prediction of effector protein structural homology.</title>
        <authorList>
            <person name="Moolhuijzen P.M."/>
            <person name="See P.T."/>
            <person name="Shi G."/>
            <person name="Powell H.R."/>
            <person name="Cockram J."/>
            <person name="Jorgensen L.N."/>
            <person name="Benslimane H."/>
            <person name="Strelkov S.E."/>
            <person name="Turner J."/>
            <person name="Liu Z."/>
            <person name="Moffat C.S."/>
        </authorList>
    </citation>
    <scope>NUCLEOTIDE SEQUENCE [LARGE SCALE GENOMIC DNA]</scope>
</reference>
<organism evidence="2 4">
    <name type="scientific">Pyrenophora tritici-repentis</name>
    <dbReference type="NCBI Taxonomy" id="45151"/>
    <lineage>
        <taxon>Eukaryota</taxon>
        <taxon>Fungi</taxon>
        <taxon>Dikarya</taxon>
        <taxon>Ascomycota</taxon>
        <taxon>Pezizomycotina</taxon>
        <taxon>Dothideomycetes</taxon>
        <taxon>Pleosporomycetidae</taxon>
        <taxon>Pleosporales</taxon>
        <taxon>Pleosporineae</taxon>
        <taxon>Pleosporaceae</taxon>
        <taxon>Pyrenophora</taxon>
    </lineage>
</organism>
<dbReference type="AlphaFoldDB" id="A0A834RMK8"/>
<gene>
    <name evidence="3" type="ORF">Ptr86124_005848</name>
    <name evidence="2" type="ORF">PtrM4_134970</name>
</gene>
<evidence type="ECO:0000256" key="1">
    <source>
        <dbReference type="SAM" id="MobiDB-lite"/>
    </source>
</evidence>
<keyword evidence="5" id="KW-1185">Reference proteome</keyword>
<feature type="region of interest" description="Disordered" evidence="1">
    <location>
        <begin position="105"/>
        <end position="127"/>
    </location>
</feature>
<feature type="compositionally biased region" description="Acidic residues" evidence="1">
    <location>
        <begin position="111"/>
        <end position="127"/>
    </location>
</feature>
<name>A0A834RMK8_9PLEO</name>
<proteinExistence type="predicted"/>
<reference evidence="2 4" key="1">
    <citation type="journal article" date="2018" name="BMC Genomics">
        <title>Comparative genomics of the wheat fungal pathogen Pyrenophora tritici-repentis reveals chromosomal variations and genome plasticity.</title>
        <authorList>
            <person name="Moolhuijzen P."/>
            <person name="See P.T."/>
            <person name="Hane J.K."/>
            <person name="Shi G."/>
            <person name="Liu Z."/>
            <person name="Oliver R.P."/>
            <person name="Moffat C.S."/>
        </authorList>
    </citation>
    <scope>NUCLEOTIDE SEQUENCE [LARGE SCALE GENOMIC DNA]</scope>
    <source>
        <strain evidence="2">M4</strain>
    </source>
</reference>
<dbReference type="Proteomes" id="UP000249757">
    <property type="component" value="Unassembled WGS sequence"/>
</dbReference>
<protein>
    <submittedName>
        <fullName evidence="3">HTH-Tnp-Tc3-2 multi-domain protein</fullName>
    </submittedName>
</protein>
<dbReference type="Proteomes" id="UP000245464">
    <property type="component" value="Chromosome 8"/>
</dbReference>
<sequence>MAPNTDPYTRALIVTLKSPFGGKSTAQISAITGISPRTIDLIYGRACQRGFEPNSPTIKLLPEYLEDAPRAGRPRKQEAIHNATLSQCLRLQHIIHHSVESPKSSWLQQDEAYEEAWVDEEDETGET</sequence>
<evidence type="ECO:0000313" key="3">
    <source>
        <dbReference type="EMBL" id="KAI1515847.1"/>
    </source>
</evidence>
<comment type="caution">
    <text evidence="2">The sequence shown here is derived from an EMBL/GenBank/DDBJ whole genome shotgun (WGS) entry which is preliminary data.</text>
</comment>